<accession>A0ABS9DQ09</accession>
<keyword evidence="4 5" id="KW-0472">Membrane</keyword>
<keyword evidence="3 5" id="KW-1133">Transmembrane helix</keyword>
<reference evidence="6" key="1">
    <citation type="submission" date="2022-01" db="EMBL/GenBank/DDBJ databases">
        <title>Gordonia xiamenensis sp. nov., isolated from surface seawater in Xiamen.</title>
        <authorList>
            <person name="He Y.F."/>
        </authorList>
    </citation>
    <scope>NUCLEOTIDE SEQUENCE</scope>
    <source>
        <strain evidence="6">GW1C4-4</strain>
    </source>
</reference>
<feature type="transmembrane region" description="Helical" evidence="5">
    <location>
        <begin position="6"/>
        <end position="24"/>
    </location>
</feature>
<evidence type="ECO:0000256" key="3">
    <source>
        <dbReference type="ARBA" id="ARBA00022989"/>
    </source>
</evidence>
<dbReference type="Pfam" id="PF04505">
    <property type="entry name" value="CD225"/>
    <property type="match status" value="1"/>
</dbReference>
<evidence type="ECO:0000313" key="7">
    <source>
        <dbReference type="Proteomes" id="UP001108089"/>
    </source>
</evidence>
<comment type="caution">
    <text evidence="6">The sequence shown here is derived from an EMBL/GenBank/DDBJ whole genome shotgun (WGS) entry which is preliminary data.</text>
</comment>
<protein>
    <submittedName>
        <fullName evidence="6">CD225/dispanin family protein</fullName>
    </submittedName>
</protein>
<dbReference type="InterPro" id="IPR007593">
    <property type="entry name" value="CD225/Dispanin_fam"/>
</dbReference>
<dbReference type="Proteomes" id="UP001108089">
    <property type="component" value="Unassembled WGS sequence"/>
</dbReference>
<gene>
    <name evidence="6" type="ORF">L1892_20085</name>
</gene>
<organism evidence="6 7">
    <name type="scientific">Gordonia tangerina</name>
    <dbReference type="NCBI Taxonomy" id="2911060"/>
    <lineage>
        <taxon>Bacteria</taxon>
        <taxon>Bacillati</taxon>
        <taxon>Actinomycetota</taxon>
        <taxon>Actinomycetes</taxon>
        <taxon>Mycobacteriales</taxon>
        <taxon>Gordoniaceae</taxon>
        <taxon>Gordonia</taxon>
    </lineage>
</organism>
<evidence type="ECO:0000256" key="1">
    <source>
        <dbReference type="ARBA" id="ARBA00004370"/>
    </source>
</evidence>
<comment type="subcellular location">
    <subcellularLocation>
        <location evidence="1">Membrane</location>
    </subcellularLocation>
</comment>
<name>A0ABS9DQ09_9ACTN</name>
<evidence type="ECO:0000256" key="2">
    <source>
        <dbReference type="ARBA" id="ARBA00022692"/>
    </source>
</evidence>
<keyword evidence="2 5" id="KW-0812">Transmembrane</keyword>
<proteinExistence type="predicted"/>
<dbReference type="EMBL" id="JAKGCU010000024">
    <property type="protein sequence ID" value="MCF3940674.1"/>
    <property type="molecule type" value="Genomic_DNA"/>
</dbReference>
<dbReference type="RefSeq" id="WP_235725418.1">
    <property type="nucleotide sequence ID" value="NZ_JAKGCU010000024.1"/>
</dbReference>
<evidence type="ECO:0000313" key="6">
    <source>
        <dbReference type="EMBL" id="MCF3940674.1"/>
    </source>
</evidence>
<evidence type="ECO:0000256" key="4">
    <source>
        <dbReference type="ARBA" id="ARBA00023136"/>
    </source>
</evidence>
<evidence type="ECO:0000256" key="5">
    <source>
        <dbReference type="SAM" id="Phobius"/>
    </source>
</evidence>
<sequence length="88" mass="9484">MPATNVGWAVAAVIFFWPLAFAAFTHSSNVIRLWLSGDHIAAEDASRRAKTLGKVALAIWAVLTVAVIVFYAVMISTALSSASSYSYY</sequence>
<keyword evidence="7" id="KW-1185">Reference proteome</keyword>
<feature type="transmembrane region" description="Helical" evidence="5">
    <location>
        <begin position="55"/>
        <end position="79"/>
    </location>
</feature>